<dbReference type="EMBL" id="CP094348">
    <property type="protein sequence ID" value="UOB20280.1"/>
    <property type="molecule type" value="Genomic_DNA"/>
</dbReference>
<dbReference type="InterPro" id="IPR003607">
    <property type="entry name" value="HD/PDEase_dom"/>
</dbReference>
<feature type="domain" description="HD/PDEase" evidence="1">
    <location>
        <begin position="21"/>
        <end position="135"/>
    </location>
</feature>
<dbReference type="Proteomes" id="UP000830343">
    <property type="component" value="Chromosome"/>
</dbReference>
<name>A0ABY3ZV72_9STAP</name>
<dbReference type="InterPro" id="IPR006674">
    <property type="entry name" value="HD_domain"/>
</dbReference>
<evidence type="ECO:0000313" key="3">
    <source>
        <dbReference type="Proteomes" id="UP000830343"/>
    </source>
</evidence>
<dbReference type="CDD" id="cd00077">
    <property type="entry name" value="HDc"/>
    <property type="match status" value="1"/>
</dbReference>
<reference evidence="2" key="1">
    <citation type="submission" date="2022-03" db="EMBL/GenBank/DDBJ databases">
        <authorList>
            <person name="Vrbovska V."/>
            <person name="Kovarovic V."/>
            <person name="Botka T."/>
            <person name="Pantucek R."/>
        </authorList>
    </citation>
    <scope>NUCLEOTIDE SEQUENCE</scope>
    <source>
        <strain evidence="2">CCM 2609</strain>
    </source>
</reference>
<dbReference type="RefSeq" id="WP_243365661.1">
    <property type="nucleotide sequence ID" value="NZ_CP094348.1"/>
</dbReference>
<evidence type="ECO:0000313" key="2">
    <source>
        <dbReference type="EMBL" id="UOB20280.1"/>
    </source>
</evidence>
<evidence type="ECO:0000259" key="1">
    <source>
        <dbReference type="SMART" id="SM00471"/>
    </source>
</evidence>
<keyword evidence="3" id="KW-1185">Reference proteome</keyword>
<proteinExistence type="predicted"/>
<dbReference type="Gene3D" id="1.20.58.1910">
    <property type="match status" value="1"/>
</dbReference>
<dbReference type="SMART" id="SM00471">
    <property type="entry name" value="HDc"/>
    <property type="match status" value="1"/>
</dbReference>
<gene>
    <name evidence="2" type="ORF">MRZ06_09835</name>
</gene>
<reference evidence="2" key="2">
    <citation type="submission" date="2022-04" db="EMBL/GenBank/DDBJ databases">
        <title>Antimicrobial genetic elements in methicillin-resistant Macrococcus armenti.</title>
        <authorList>
            <person name="Keller J.E."/>
            <person name="Schwendener S."/>
            <person name="Pantucek R."/>
            <person name="Perreten V."/>
        </authorList>
    </citation>
    <scope>NUCLEOTIDE SEQUENCE</scope>
    <source>
        <strain evidence="2">CCM 2609</strain>
    </source>
</reference>
<dbReference type="PANTHER" id="PTHR33594:SF1">
    <property type="entry name" value="HD_PDEASE DOMAIN-CONTAINING PROTEIN"/>
    <property type="match status" value="1"/>
</dbReference>
<dbReference type="SUPFAM" id="SSF109604">
    <property type="entry name" value="HD-domain/PDEase-like"/>
    <property type="match status" value="1"/>
</dbReference>
<protein>
    <submittedName>
        <fullName evidence="2">HD domain-containing protein</fullName>
    </submittedName>
</protein>
<dbReference type="Gene3D" id="1.10.472.50">
    <property type="entry name" value="HD-domain/PDEase-like"/>
    <property type="match status" value="1"/>
</dbReference>
<accession>A0ABY3ZV72</accession>
<dbReference type="PANTHER" id="PTHR33594">
    <property type="entry name" value="SUPERFAMILY HYDROLASE, PUTATIVE (AFU_ORTHOLOGUE AFUA_1G03035)-RELATED"/>
    <property type="match status" value="1"/>
</dbReference>
<organism evidence="2 3">
    <name type="scientific">Macrococcus armenti</name>
    <dbReference type="NCBI Taxonomy" id="2875764"/>
    <lineage>
        <taxon>Bacteria</taxon>
        <taxon>Bacillati</taxon>
        <taxon>Bacillota</taxon>
        <taxon>Bacilli</taxon>
        <taxon>Bacillales</taxon>
        <taxon>Staphylococcaceae</taxon>
        <taxon>Macrococcus</taxon>
    </lineage>
</organism>
<sequence length="211" mass="24635">MNNDIIKLTEYFVKHIHKDDTSGHDFAHVDRVRKLALHIAKQENANPFIVEMAALLHDTVDDKLFDEQQAWDRLNVFYSTIDISDKQIDEINHIIRFMSFKGGQNEGKLKSLEGFVVQDADRLDALGAIGIARTFMFAGKFGEAMYDEKISPRKDLSNYRDQSTAINHFYEKLFKLIHLMNTETGKEIAQERNAYMQQFIDTFKKEWHEPF</sequence>
<dbReference type="Pfam" id="PF01966">
    <property type="entry name" value="HD"/>
    <property type="match status" value="1"/>
</dbReference>